<dbReference type="GO" id="GO:0032259">
    <property type="term" value="P:methylation"/>
    <property type="evidence" value="ECO:0007669"/>
    <property type="project" value="UniProtKB-KW"/>
</dbReference>
<name>A0A9N9N8F5_9GLOM</name>
<reference evidence="5" key="1">
    <citation type="submission" date="2021-06" db="EMBL/GenBank/DDBJ databases">
        <authorList>
            <person name="Kallberg Y."/>
            <person name="Tangrot J."/>
            <person name="Rosling A."/>
        </authorList>
    </citation>
    <scope>NUCLEOTIDE SEQUENCE</scope>
    <source>
        <strain evidence="5">MA453B</strain>
    </source>
</reference>
<dbReference type="AlphaFoldDB" id="A0A9N9N8F5"/>
<dbReference type="PANTHER" id="PTHR10509">
    <property type="entry name" value="O-METHYLTRANSFERASE-RELATED"/>
    <property type="match status" value="1"/>
</dbReference>
<dbReference type="PROSITE" id="PS51682">
    <property type="entry name" value="SAM_OMT_I"/>
    <property type="match status" value="1"/>
</dbReference>
<keyword evidence="6" id="KW-1185">Reference proteome</keyword>
<evidence type="ECO:0000256" key="3">
    <source>
        <dbReference type="ARBA" id="ARBA00022691"/>
    </source>
</evidence>
<comment type="similarity">
    <text evidence="4">Belongs to the class I-like SAM-binding methyltransferase superfamily. Cation-dependent O-methyltransferase family.</text>
</comment>
<dbReference type="SUPFAM" id="SSF53335">
    <property type="entry name" value="S-adenosyl-L-methionine-dependent methyltransferases"/>
    <property type="match status" value="1"/>
</dbReference>
<dbReference type="Pfam" id="PF01596">
    <property type="entry name" value="Methyltransf_3"/>
    <property type="match status" value="1"/>
</dbReference>
<dbReference type="OrthoDB" id="10251242at2759"/>
<keyword evidence="3" id="KW-0949">S-adenosyl-L-methionine</keyword>
<dbReference type="Gene3D" id="3.40.50.150">
    <property type="entry name" value="Vaccinia Virus protein VP39"/>
    <property type="match status" value="1"/>
</dbReference>
<feature type="non-terminal residue" evidence="5">
    <location>
        <position position="200"/>
    </location>
</feature>
<sequence length="200" mass="22266">EKTISSCPIAYQMVSPVQGAFMKFLVQMSKATRVLEIGALTGYSALCMAEGLKERGSEAKIVTLEKDVENFKMAKENIESSELGHLIELKLGDAVDTLSNLDNSVQYDLIFLDADKINYINYYNIILERNLLSDDGFIAVDNALSEGLVIQVAKGEDLSQIPDWAKYMHAFNEYAANDQRTTQILLACFDGVLLIQKKKP</sequence>
<evidence type="ECO:0000313" key="6">
    <source>
        <dbReference type="Proteomes" id="UP000789405"/>
    </source>
</evidence>
<evidence type="ECO:0000256" key="4">
    <source>
        <dbReference type="ARBA" id="ARBA00023453"/>
    </source>
</evidence>
<gene>
    <name evidence="5" type="ORF">DERYTH_LOCUS13646</name>
</gene>
<protein>
    <submittedName>
        <fullName evidence="5">6041_t:CDS:1</fullName>
    </submittedName>
</protein>
<accession>A0A9N9N8F5</accession>
<organism evidence="5 6">
    <name type="scientific">Dentiscutata erythropus</name>
    <dbReference type="NCBI Taxonomy" id="1348616"/>
    <lineage>
        <taxon>Eukaryota</taxon>
        <taxon>Fungi</taxon>
        <taxon>Fungi incertae sedis</taxon>
        <taxon>Mucoromycota</taxon>
        <taxon>Glomeromycotina</taxon>
        <taxon>Glomeromycetes</taxon>
        <taxon>Diversisporales</taxon>
        <taxon>Gigasporaceae</taxon>
        <taxon>Dentiscutata</taxon>
    </lineage>
</organism>
<keyword evidence="2" id="KW-0808">Transferase</keyword>
<keyword evidence="1" id="KW-0489">Methyltransferase</keyword>
<dbReference type="EMBL" id="CAJVPY010009722">
    <property type="protein sequence ID" value="CAG8711791.1"/>
    <property type="molecule type" value="Genomic_DNA"/>
</dbReference>
<dbReference type="GO" id="GO:0008171">
    <property type="term" value="F:O-methyltransferase activity"/>
    <property type="evidence" value="ECO:0007669"/>
    <property type="project" value="InterPro"/>
</dbReference>
<evidence type="ECO:0000256" key="1">
    <source>
        <dbReference type="ARBA" id="ARBA00022603"/>
    </source>
</evidence>
<dbReference type="Proteomes" id="UP000789405">
    <property type="component" value="Unassembled WGS sequence"/>
</dbReference>
<dbReference type="InterPro" id="IPR002935">
    <property type="entry name" value="SAM_O-MeTrfase"/>
</dbReference>
<dbReference type="PANTHER" id="PTHR10509:SF14">
    <property type="entry name" value="CAFFEOYL-COA O-METHYLTRANSFERASE 3-RELATED"/>
    <property type="match status" value="1"/>
</dbReference>
<dbReference type="GO" id="GO:0008757">
    <property type="term" value="F:S-adenosylmethionine-dependent methyltransferase activity"/>
    <property type="evidence" value="ECO:0007669"/>
    <property type="project" value="TreeGrafter"/>
</dbReference>
<dbReference type="InterPro" id="IPR029063">
    <property type="entry name" value="SAM-dependent_MTases_sf"/>
</dbReference>
<evidence type="ECO:0000256" key="2">
    <source>
        <dbReference type="ARBA" id="ARBA00022679"/>
    </source>
</evidence>
<comment type="caution">
    <text evidence="5">The sequence shown here is derived from an EMBL/GenBank/DDBJ whole genome shotgun (WGS) entry which is preliminary data.</text>
</comment>
<dbReference type="InterPro" id="IPR050362">
    <property type="entry name" value="Cation-dep_OMT"/>
</dbReference>
<evidence type="ECO:0000313" key="5">
    <source>
        <dbReference type="EMBL" id="CAG8711791.1"/>
    </source>
</evidence>
<proteinExistence type="inferred from homology"/>